<feature type="region of interest" description="Disordered" evidence="1">
    <location>
        <begin position="37"/>
        <end position="69"/>
    </location>
</feature>
<accession>A0A1Y5IDT6</accession>
<sequence>MRLLSFQSVVTTAADSVAYAVGAKDELRGTGVWSFVKADRNGSSGNKGTASKPKPAKKNSPTRFPGGKK</sequence>
<protein>
    <submittedName>
        <fullName evidence="2">Uncharacterized protein</fullName>
    </submittedName>
</protein>
<evidence type="ECO:0000313" key="2">
    <source>
        <dbReference type="EMBL" id="OUS46364.1"/>
    </source>
</evidence>
<gene>
    <name evidence="2" type="ORF">BE221DRAFT_74790</name>
</gene>
<reference evidence="2" key="1">
    <citation type="submission" date="2017-04" db="EMBL/GenBank/DDBJ databases">
        <title>Population genomics of picophytoplankton unveils novel chromosome hypervariability.</title>
        <authorList>
            <consortium name="DOE Joint Genome Institute"/>
            <person name="Blanc-Mathieu R."/>
            <person name="Krasovec M."/>
            <person name="Hebrard M."/>
            <person name="Yau S."/>
            <person name="Desgranges E."/>
            <person name="Martin J."/>
            <person name="Schackwitz W."/>
            <person name="Kuo A."/>
            <person name="Salin G."/>
            <person name="Donnadieu C."/>
            <person name="Desdevises Y."/>
            <person name="Sanchez-Ferandin S."/>
            <person name="Moreau H."/>
            <person name="Rivals E."/>
            <person name="Grigoriev I.V."/>
            <person name="Grimsley N."/>
            <person name="Eyre-Walker A."/>
            <person name="Piganeau G."/>
        </authorList>
    </citation>
    <scope>NUCLEOTIDE SEQUENCE [LARGE SCALE GENOMIC DNA]</scope>
    <source>
        <strain evidence="2">RCC 1115</strain>
    </source>
</reference>
<proteinExistence type="predicted"/>
<evidence type="ECO:0000256" key="1">
    <source>
        <dbReference type="SAM" id="MobiDB-lite"/>
    </source>
</evidence>
<dbReference type="Proteomes" id="UP000195557">
    <property type="component" value="Unassembled WGS sequence"/>
</dbReference>
<organism evidence="2">
    <name type="scientific">Ostreococcus tauri</name>
    <name type="common">Marine green alga</name>
    <dbReference type="NCBI Taxonomy" id="70448"/>
    <lineage>
        <taxon>Eukaryota</taxon>
        <taxon>Viridiplantae</taxon>
        <taxon>Chlorophyta</taxon>
        <taxon>Mamiellophyceae</taxon>
        <taxon>Mamiellales</taxon>
        <taxon>Bathycoccaceae</taxon>
        <taxon>Ostreococcus</taxon>
    </lineage>
</organism>
<name>A0A1Y5IDT6_OSTTA</name>
<dbReference type="EMBL" id="KZ155784">
    <property type="protein sequence ID" value="OUS46364.1"/>
    <property type="molecule type" value="Genomic_DNA"/>
</dbReference>
<feature type="compositionally biased region" description="Low complexity" evidence="1">
    <location>
        <begin position="50"/>
        <end position="61"/>
    </location>
</feature>
<dbReference type="AlphaFoldDB" id="A0A1Y5IDT6"/>